<dbReference type="AlphaFoldDB" id="A0A8T0DZ30"/>
<accession>A0A8T0DZ30</accession>
<gene>
    <name evidence="1" type="ORF">HNY73_021413</name>
</gene>
<organism evidence="1 2">
    <name type="scientific">Argiope bruennichi</name>
    <name type="common">Wasp spider</name>
    <name type="synonym">Aranea bruennichi</name>
    <dbReference type="NCBI Taxonomy" id="94029"/>
    <lineage>
        <taxon>Eukaryota</taxon>
        <taxon>Metazoa</taxon>
        <taxon>Ecdysozoa</taxon>
        <taxon>Arthropoda</taxon>
        <taxon>Chelicerata</taxon>
        <taxon>Arachnida</taxon>
        <taxon>Araneae</taxon>
        <taxon>Araneomorphae</taxon>
        <taxon>Entelegynae</taxon>
        <taxon>Araneoidea</taxon>
        <taxon>Araneidae</taxon>
        <taxon>Argiope</taxon>
    </lineage>
</organism>
<protein>
    <submittedName>
        <fullName evidence="1">Uncharacterized protein</fullName>
    </submittedName>
</protein>
<comment type="caution">
    <text evidence="1">The sequence shown here is derived from an EMBL/GenBank/DDBJ whole genome shotgun (WGS) entry which is preliminary data.</text>
</comment>
<evidence type="ECO:0000313" key="1">
    <source>
        <dbReference type="EMBL" id="KAF8763209.1"/>
    </source>
</evidence>
<reference evidence="1" key="2">
    <citation type="submission" date="2020-06" db="EMBL/GenBank/DDBJ databases">
        <authorList>
            <person name="Sheffer M."/>
        </authorList>
    </citation>
    <scope>NUCLEOTIDE SEQUENCE</scope>
</reference>
<dbReference type="Proteomes" id="UP000807504">
    <property type="component" value="Unassembled WGS sequence"/>
</dbReference>
<keyword evidence="2" id="KW-1185">Reference proteome</keyword>
<name>A0A8T0DZ30_ARGBR</name>
<reference evidence="1" key="1">
    <citation type="journal article" date="2020" name="bioRxiv">
        <title>Chromosome-level reference genome of the European wasp spider Argiope bruennichi: a resource for studies on range expansion and evolutionary adaptation.</title>
        <authorList>
            <person name="Sheffer M.M."/>
            <person name="Hoppe A."/>
            <person name="Krehenwinkel H."/>
            <person name="Uhl G."/>
            <person name="Kuss A.W."/>
            <person name="Jensen L."/>
            <person name="Jensen C."/>
            <person name="Gillespie R.G."/>
            <person name="Hoff K.J."/>
            <person name="Prost S."/>
        </authorList>
    </citation>
    <scope>NUCLEOTIDE SEQUENCE</scope>
</reference>
<evidence type="ECO:0000313" key="2">
    <source>
        <dbReference type="Proteomes" id="UP000807504"/>
    </source>
</evidence>
<proteinExistence type="predicted"/>
<dbReference type="EMBL" id="JABXBU010002231">
    <property type="protein sequence ID" value="KAF8763209.1"/>
    <property type="molecule type" value="Genomic_DNA"/>
</dbReference>
<sequence length="135" mass="15477">MTETDMRHITQESNLTAKRVQSKVLPKNRESLADDPRLYQENTVITADLIDKVDDLVRSDRRVTLRMLAVKVDVSVGKVWAIVQDRLRYRKVCRNGSDLLLLHPGLRDGRDGMLFDRLQSVWKCSGQRGRGSAKE</sequence>